<evidence type="ECO:0000313" key="2">
    <source>
        <dbReference type="Proteomes" id="UP000431080"/>
    </source>
</evidence>
<reference evidence="1 2" key="1">
    <citation type="submission" date="2019-10" db="EMBL/GenBank/DDBJ databases">
        <authorList>
            <person name="Nie G."/>
            <person name="Ming H."/>
            <person name="Yi B."/>
        </authorList>
    </citation>
    <scope>NUCLEOTIDE SEQUENCE [LARGE SCALE GENOMIC DNA]</scope>
    <source>
        <strain evidence="1 2">CFH 90414</strain>
    </source>
</reference>
<gene>
    <name evidence="1" type="ORF">GE115_08730</name>
</gene>
<dbReference type="Proteomes" id="UP000431080">
    <property type="component" value="Unassembled WGS sequence"/>
</dbReference>
<evidence type="ECO:0000313" key="1">
    <source>
        <dbReference type="EMBL" id="MRG59952.1"/>
    </source>
</evidence>
<dbReference type="RefSeq" id="WP_153684424.1">
    <property type="nucleotide sequence ID" value="NZ_WJIF01000004.1"/>
</dbReference>
<accession>A0A6I2F5M6</accession>
<sequence length="205" mass="21766">MTGIGDAVRLAILEAAVADGAVGSVDALDASATGDPATQLDRDGHLALIRASADAESEARSILRQAVESARSGGVSWSAIGAELGMTRQAAQQRFGDAWRADASPGVDPGGEPGDGAGDGAEYRWLGPVTAFDEMAELALAGRAGWRTVEAGMLRHRMVRTDTQWEHRRLFGRGISRREESDGWVVGCQMFPWTYLVRDLGTPAE</sequence>
<comment type="caution">
    <text evidence="1">The sequence shown here is derived from an EMBL/GenBank/DDBJ whole genome shotgun (WGS) entry which is preliminary data.</text>
</comment>
<name>A0A6I2F5M6_9MICO</name>
<keyword evidence="2" id="KW-1185">Reference proteome</keyword>
<dbReference type="AlphaFoldDB" id="A0A6I2F5M6"/>
<dbReference type="EMBL" id="WJIF01000004">
    <property type="protein sequence ID" value="MRG59952.1"/>
    <property type="molecule type" value="Genomic_DNA"/>
</dbReference>
<protein>
    <submittedName>
        <fullName evidence="1">Uncharacterized protein</fullName>
    </submittedName>
</protein>
<organism evidence="1 2">
    <name type="scientific">Agromyces agglutinans</name>
    <dbReference type="NCBI Taxonomy" id="2662258"/>
    <lineage>
        <taxon>Bacteria</taxon>
        <taxon>Bacillati</taxon>
        <taxon>Actinomycetota</taxon>
        <taxon>Actinomycetes</taxon>
        <taxon>Micrococcales</taxon>
        <taxon>Microbacteriaceae</taxon>
        <taxon>Agromyces</taxon>
    </lineage>
</organism>
<proteinExistence type="predicted"/>